<feature type="transmembrane region" description="Helical" evidence="2">
    <location>
        <begin position="188"/>
        <end position="211"/>
    </location>
</feature>
<evidence type="ECO:0000313" key="3">
    <source>
        <dbReference type="EMBL" id="KAH0567605.1"/>
    </source>
</evidence>
<gene>
    <name evidence="3" type="ORF">KQX54_011011</name>
</gene>
<evidence type="ECO:0000256" key="2">
    <source>
        <dbReference type="SAM" id="Phobius"/>
    </source>
</evidence>
<evidence type="ECO:0000256" key="1">
    <source>
        <dbReference type="SAM" id="MobiDB-lite"/>
    </source>
</evidence>
<keyword evidence="2" id="KW-0812">Transmembrane</keyword>
<protein>
    <submittedName>
        <fullName evidence="3">Uncharacterized protein</fullName>
    </submittedName>
</protein>
<name>A0AAV7J3W0_COTGL</name>
<reference evidence="3 4" key="1">
    <citation type="journal article" date="2021" name="J. Hered.">
        <title>A chromosome-level genome assembly of the parasitoid wasp, Cotesia glomerata (Hymenoptera: Braconidae).</title>
        <authorList>
            <person name="Pinto B.J."/>
            <person name="Weis J.J."/>
            <person name="Gamble T."/>
            <person name="Ode P.J."/>
            <person name="Paul R."/>
            <person name="Zaspel J.M."/>
        </authorList>
    </citation>
    <scope>NUCLEOTIDE SEQUENCE [LARGE SCALE GENOMIC DNA]</scope>
    <source>
        <strain evidence="3">CgM1</strain>
    </source>
</reference>
<keyword evidence="2" id="KW-0472">Membrane</keyword>
<feature type="region of interest" description="Disordered" evidence="1">
    <location>
        <begin position="107"/>
        <end position="129"/>
    </location>
</feature>
<organism evidence="3 4">
    <name type="scientific">Cotesia glomerata</name>
    <name type="common">Lepidopteran parasitic wasp</name>
    <name type="synonym">Apanteles glomeratus</name>
    <dbReference type="NCBI Taxonomy" id="32391"/>
    <lineage>
        <taxon>Eukaryota</taxon>
        <taxon>Metazoa</taxon>
        <taxon>Ecdysozoa</taxon>
        <taxon>Arthropoda</taxon>
        <taxon>Hexapoda</taxon>
        <taxon>Insecta</taxon>
        <taxon>Pterygota</taxon>
        <taxon>Neoptera</taxon>
        <taxon>Endopterygota</taxon>
        <taxon>Hymenoptera</taxon>
        <taxon>Apocrita</taxon>
        <taxon>Ichneumonoidea</taxon>
        <taxon>Braconidae</taxon>
        <taxon>Microgastrinae</taxon>
        <taxon>Cotesia</taxon>
    </lineage>
</organism>
<dbReference type="EMBL" id="JAHXZJ010000001">
    <property type="protein sequence ID" value="KAH0567605.1"/>
    <property type="molecule type" value="Genomic_DNA"/>
</dbReference>
<proteinExistence type="predicted"/>
<keyword evidence="4" id="KW-1185">Reference proteome</keyword>
<dbReference type="Proteomes" id="UP000826195">
    <property type="component" value="Unassembled WGS sequence"/>
</dbReference>
<evidence type="ECO:0000313" key="4">
    <source>
        <dbReference type="Proteomes" id="UP000826195"/>
    </source>
</evidence>
<sequence>MTIEVRLQESVVYVHLLSDFLARSLACSFIRRICGPNPRTELRSSLSQARTRTELSLLSSFVPFLCPLMSSSRCRGSNLCARATSRLRRTLALVLVLADDSVPVVTEPERERDLEGVPEAKAVSGQSKGESTPLELEDIYVSVLASRRLTKSGGTCLSAVPPPGKSTQVNSVSSDTPFRALPAADKSILMLLLCSFTSTCLCFCLCFRWFCWNELKKKTISAKAYSSGNREGFLPCRIRGQISHRDTYTRNLFTIYANK</sequence>
<dbReference type="AlphaFoldDB" id="A0AAV7J3W0"/>
<comment type="caution">
    <text evidence="3">The sequence shown here is derived from an EMBL/GenBank/DDBJ whole genome shotgun (WGS) entry which is preliminary data.</text>
</comment>
<keyword evidence="2" id="KW-1133">Transmembrane helix</keyword>
<accession>A0AAV7J3W0</accession>